<dbReference type="STRING" id="742725.HMPREF9450_01828"/>
<proteinExistence type="predicted"/>
<dbReference type="AlphaFoldDB" id="G5HB13"/>
<organism evidence="2 3">
    <name type="scientific">Alistipes indistinctus YIT 12060</name>
    <dbReference type="NCBI Taxonomy" id="742725"/>
    <lineage>
        <taxon>Bacteria</taxon>
        <taxon>Pseudomonadati</taxon>
        <taxon>Bacteroidota</taxon>
        <taxon>Bacteroidia</taxon>
        <taxon>Bacteroidales</taxon>
        <taxon>Rikenellaceae</taxon>
        <taxon>Alistipes</taxon>
    </lineage>
</organism>
<dbReference type="GeneID" id="92815146"/>
<dbReference type="EMBL" id="ADLD01000013">
    <property type="protein sequence ID" value="EHB91779.1"/>
    <property type="molecule type" value="Genomic_DNA"/>
</dbReference>
<gene>
    <name evidence="2" type="ORF">HMPREF9450_01828</name>
</gene>
<feature type="signal peptide" evidence="1">
    <location>
        <begin position="1"/>
        <end position="19"/>
    </location>
</feature>
<name>G5HB13_9BACT</name>
<comment type="caution">
    <text evidence="2">The sequence shown here is derived from an EMBL/GenBank/DDBJ whole genome shotgun (WGS) entry which is preliminary data.</text>
</comment>
<reference evidence="2 3" key="1">
    <citation type="submission" date="2011-08" db="EMBL/GenBank/DDBJ databases">
        <title>The Genome Sequence of Alistipes indistinctus YIT 12060.</title>
        <authorList>
            <consortium name="The Broad Institute Genome Sequencing Platform"/>
            <person name="Earl A."/>
            <person name="Ward D."/>
            <person name="Feldgarden M."/>
            <person name="Gevers D."/>
            <person name="Morotomi M."/>
            <person name="Young S.K."/>
            <person name="Zeng Q."/>
            <person name="Gargeya S."/>
            <person name="Fitzgerald M."/>
            <person name="Haas B."/>
            <person name="Abouelleil A."/>
            <person name="Alvarado L."/>
            <person name="Arachchi H.M."/>
            <person name="Berlin A."/>
            <person name="Brown A."/>
            <person name="Chapman S.B."/>
            <person name="Chen Z."/>
            <person name="Dunbar C."/>
            <person name="Freedman E."/>
            <person name="Gearin G."/>
            <person name="Gellesch M."/>
            <person name="Goldberg J."/>
            <person name="Griggs A."/>
            <person name="Gujja S."/>
            <person name="Heiman D."/>
            <person name="Howarth C."/>
            <person name="Larson L."/>
            <person name="Lui A."/>
            <person name="MacDonald P.J.P."/>
            <person name="Montmayeur A."/>
            <person name="Murphy C."/>
            <person name="Neiman D."/>
            <person name="Pearson M."/>
            <person name="Priest M."/>
            <person name="Roberts A."/>
            <person name="Saif S."/>
            <person name="Shea T."/>
            <person name="Shenoy N."/>
            <person name="Sisk P."/>
            <person name="Stolte C."/>
            <person name="Sykes S."/>
            <person name="Wortman J."/>
            <person name="Nusbaum C."/>
            <person name="Birren B."/>
        </authorList>
    </citation>
    <scope>NUCLEOTIDE SEQUENCE [LARGE SCALE GENOMIC DNA]</scope>
    <source>
        <strain evidence="2 3">YIT 12060</strain>
    </source>
</reference>
<dbReference type="PATRIC" id="fig|742725.3.peg.1923"/>
<protein>
    <recommendedName>
        <fullName evidence="4">TonB-dependent receptor plug domain-containing protein</fullName>
    </recommendedName>
</protein>
<accession>G5HB13</accession>
<keyword evidence="1" id="KW-0732">Signal</keyword>
<keyword evidence="3" id="KW-1185">Reference proteome</keyword>
<evidence type="ECO:0000313" key="2">
    <source>
        <dbReference type="EMBL" id="EHB91779.1"/>
    </source>
</evidence>
<dbReference type="Proteomes" id="UP000006008">
    <property type="component" value="Unassembled WGS sequence"/>
</dbReference>
<sequence>MKKQALLCFVLLSVGFLVAAAQTQPVKITVTNTKGKPLNKALISLKSAPHYRTPGKDGSLTVQALPNDTIFVTLDRYIGSIPVDASSDVAVAVAKGQMFKAENGKPTSTAYTVLTLPPFNQYDLTTMPNLHAYPDLKSFVTVRYPAVRIKDGEAYLLSSSAGRPSSGTLATGEQQSSPPMLIVVDGSPRQNFGTVNDVVRPSELKSLVIKKADAMYGMRGAGGIMEITLKKGGE</sequence>
<dbReference type="HOGENOM" id="CLU_1183012_0_0_10"/>
<feature type="chain" id="PRO_5003477889" description="TonB-dependent receptor plug domain-containing protein" evidence="1">
    <location>
        <begin position="20"/>
        <end position="234"/>
    </location>
</feature>
<evidence type="ECO:0000313" key="3">
    <source>
        <dbReference type="Proteomes" id="UP000006008"/>
    </source>
</evidence>
<evidence type="ECO:0000256" key="1">
    <source>
        <dbReference type="SAM" id="SignalP"/>
    </source>
</evidence>
<evidence type="ECO:0008006" key="4">
    <source>
        <dbReference type="Google" id="ProtNLM"/>
    </source>
</evidence>
<dbReference type="OrthoDB" id="9768177at2"/>
<dbReference type="RefSeq" id="WP_009134634.1">
    <property type="nucleotide sequence ID" value="NZ_CP102250.1"/>
</dbReference>